<proteinExistence type="predicted"/>
<dbReference type="InterPro" id="IPR033932">
    <property type="entry name" value="YtcJ-like"/>
</dbReference>
<dbReference type="PANTHER" id="PTHR22642:SF2">
    <property type="entry name" value="PROTEIN LONG AFTER FAR-RED 3"/>
    <property type="match status" value="1"/>
</dbReference>
<dbReference type="InterPro" id="IPR013108">
    <property type="entry name" value="Amidohydro_3"/>
</dbReference>
<comment type="caution">
    <text evidence="2">The sequence shown here is derived from an EMBL/GenBank/DDBJ whole genome shotgun (WGS) entry which is preliminary data.</text>
</comment>
<gene>
    <name evidence="2" type="ORF">DW099_11955</name>
</gene>
<dbReference type="SUPFAM" id="SSF51556">
    <property type="entry name" value="Metallo-dependent hydrolases"/>
    <property type="match status" value="1"/>
</dbReference>
<reference evidence="2 3" key="1">
    <citation type="submission" date="2018-08" db="EMBL/GenBank/DDBJ databases">
        <title>A genome reference for cultivated species of the human gut microbiota.</title>
        <authorList>
            <person name="Zou Y."/>
            <person name="Xue W."/>
            <person name="Luo G."/>
        </authorList>
    </citation>
    <scope>NUCLEOTIDE SEQUENCE [LARGE SCALE GENOMIC DNA]</scope>
    <source>
        <strain evidence="2 3">AM07-24</strain>
    </source>
</reference>
<feature type="domain" description="Amidohydrolase 3" evidence="1">
    <location>
        <begin position="50"/>
        <end position="535"/>
    </location>
</feature>
<dbReference type="OrthoDB" id="9767366at2"/>
<sequence length="538" mass="60852">MDTIFYNGKIYTEDRAYPICSAVAVKNGVIVALGADEEILKTAGPETEKIDLAGRLMLPGFVDTHLHMLFYAQEASLIDLTDCRSYGDVKRLCAERVAWAKENDKWVQGTGFNQDDWDVKTIPTRKDLDQITEDVPLTIRRTCHHITVCNTKAMETMGLLEEKEDSTQINMGFYEDGSPNGILKEDSQNVVTDALPLPDKEEIKKLILFGCNQAAAQGITELHSDDFLLIPGEAGERVMEAYRELSEAGELPIRIYQQCMLWGKELLQDFIDKGHRTGESYGFYRVGPLKIVTDGSLGAHTAYMRKPYANDPQTKGKANYTDEQLYEMCKLAHDHGMQIATHCIGDGSLQQILDAYEKVQMENPRTDCRHGVVHCQIMDEEQQEQFRKQNLLAYVQPVFVRYDMNIVDDCVGSDLARTSYNWRRFEDMGVHQSGGSDCPVEKFDILPNIEYAVTRTNRELQKSWYPENAVTLEEAVKMFTYEGAYASFAENVRGSITVGKYADLVVVDKDIFEIPVGEIHTTAVDLTMVEGKIAYKRQ</sequence>
<dbReference type="SUPFAM" id="SSF51338">
    <property type="entry name" value="Composite domain of metallo-dependent hydrolases"/>
    <property type="match status" value="1"/>
</dbReference>
<dbReference type="CDD" id="cd01300">
    <property type="entry name" value="YtcJ_like"/>
    <property type="match status" value="1"/>
</dbReference>
<name>A0A415E1H8_9FIRM</name>
<accession>A0A415E1H8</accession>
<dbReference type="Pfam" id="PF07969">
    <property type="entry name" value="Amidohydro_3"/>
    <property type="match status" value="1"/>
</dbReference>
<evidence type="ECO:0000313" key="2">
    <source>
        <dbReference type="EMBL" id="RHJ87404.1"/>
    </source>
</evidence>
<dbReference type="GO" id="GO:0016810">
    <property type="term" value="F:hydrolase activity, acting on carbon-nitrogen (but not peptide) bonds"/>
    <property type="evidence" value="ECO:0007669"/>
    <property type="project" value="InterPro"/>
</dbReference>
<dbReference type="STRING" id="1776384.GCA_900086585_00959"/>
<dbReference type="EMBL" id="QRMS01000003">
    <property type="protein sequence ID" value="RHJ87404.1"/>
    <property type="molecule type" value="Genomic_DNA"/>
</dbReference>
<dbReference type="Proteomes" id="UP000284841">
    <property type="component" value="Unassembled WGS sequence"/>
</dbReference>
<dbReference type="Gene3D" id="3.20.20.140">
    <property type="entry name" value="Metal-dependent hydrolases"/>
    <property type="match status" value="1"/>
</dbReference>
<dbReference type="Gene3D" id="2.30.40.10">
    <property type="entry name" value="Urease, subunit C, domain 1"/>
    <property type="match status" value="1"/>
</dbReference>
<dbReference type="InterPro" id="IPR032466">
    <property type="entry name" value="Metal_Hydrolase"/>
</dbReference>
<dbReference type="RefSeq" id="WP_118335857.1">
    <property type="nucleotide sequence ID" value="NZ_AP025567.1"/>
</dbReference>
<dbReference type="InterPro" id="IPR011059">
    <property type="entry name" value="Metal-dep_hydrolase_composite"/>
</dbReference>
<keyword evidence="2" id="KW-0378">Hydrolase</keyword>
<keyword evidence="3" id="KW-1185">Reference proteome</keyword>
<dbReference type="Gene3D" id="3.10.310.70">
    <property type="match status" value="1"/>
</dbReference>
<evidence type="ECO:0000259" key="1">
    <source>
        <dbReference type="Pfam" id="PF07969"/>
    </source>
</evidence>
<dbReference type="PANTHER" id="PTHR22642">
    <property type="entry name" value="IMIDAZOLONEPROPIONASE"/>
    <property type="match status" value="1"/>
</dbReference>
<organism evidence="2 3">
    <name type="scientific">Emergencia timonensis</name>
    <dbReference type="NCBI Taxonomy" id="1776384"/>
    <lineage>
        <taxon>Bacteria</taxon>
        <taxon>Bacillati</taxon>
        <taxon>Bacillota</taxon>
        <taxon>Clostridia</taxon>
        <taxon>Peptostreptococcales</taxon>
        <taxon>Anaerovoracaceae</taxon>
        <taxon>Emergencia</taxon>
    </lineage>
</organism>
<evidence type="ECO:0000313" key="3">
    <source>
        <dbReference type="Proteomes" id="UP000284841"/>
    </source>
</evidence>
<protein>
    <submittedName>
        <fullName evidence="2">Amidohydrolase</fullName>
    </submittedName>
</protein>
<dbReference type="AlphaFoldDB" id="A0A415E1H8"/>